<evidence type="ECO:0000256" key="7">
    <source>
        <dbReference type="SAM" id="Phobius"/>
    </source>
</evidence>
<reference evidence="9" key="2">
    <citation type="submission" date="2025-08" db="UniProtKB">
        <authorList>
            <consortium name="Ensembl"/>
        </authorList>
    </citation>
    <scope>IDENTIFICATION</scope>
    <source>
        <strain evidence="9">Glennie</strain>
    </source>
</reference>
<keyword evidence="10" id="KW-1185">Reference proteome</keyword>
<dbReference type="Proteomes" id="UP000002279">
    <property type="component" value="Chromosome 11"/>
</dbReference>
<dbReference type="InterPro" id="IPR005828">
    <property type="entry name" value="MFS_sugar_transport-like"/>
</dbReference>
<dbReference type="InterPro" id="IPR020846">
    <property type="entry name" value="MFS_dom"/>
</dbReference>
<dbReference type="InParanoid" id="A0A6I8N2U2"/>
<accession>A0A6I8N2U2</accession>
<feature type="transmembrane region" description="Helical" evidence="7">
    <location>
        <begin position="294"/>
        <end position="313"/>
    </location>
</feature>
<dbReference type="CDD" id="cd17442">
    <property type="entry name" value="MFS_SVOPL"/>
    <property type="match status" value="1"/>
</dbReference>
<dbReference type="PANTHER" id="PTHR23511:SF45">
    <property type="entry name" value="SVOP LIKE"/>
    <property type="match status" value="1"/>
</dbReference>
<evidence type="ECO:0000256" key="6">
    <source>
        <dbReference type="ARBA" id="ARBA00023136"/>
    </source>
</evidence>
<dbReference type="AlphaFoldDB" id="A0A6I8N2U2"/>
<dbReference type="GO" id="GO:0016020">
    <property type="term" value="C:membrane"/>
    <property type="evidence" value="ECO:0007669"/>
    <property type="project" value="UniProtKB-SubCell"/>
</dbReference>
<comment type="subcellular location">
    <subcellularLocation>
        <location evidence="1">Membrane</location>
        <topology evidence="1">Multi-pass membrane protein</topology>
    </subcellularLocation>
</comment>
<evidence type="ECO:0000256" key="3">
    <source>
        <dbReference type="ARBA" id="ARBA00022448"/>
    </source>
</evidence>
<proteinExistence type="inferred from homology"/>
<dbReference type="Bgee" id="ENSOANG00000003790">
    <property type="expression patterns" value="Expressed in cerebellum and 1 other cell type or tissue"/>
</dbReference>
<feature type="transmembrane region" description="Helical" evidence="7">
    <location>
        <begin position="60"/>
        <end position="84"/>
    </location>
</feature>
<keyword evidence="4 7" id="KW-0812">Transmembrane</keyword>
<keyword evidence="3" id="KW-0813">Transport</keyword>
<feature type="transmembrane region" description="Helical" evidence="7">
    <location>
        <begin position="184"/>
        <end position="209"/>
    </location>
</feature>
<dbReference type="Gene3D" id="1.20.1250.20">
    <property type="entry name" value="MFS general substrate transporter like domains"/>
    <property type="match status" value="1"/>
</dbReference>
<gene>
    <name evidence="9" type="primary">SVOPL</name>
</gene>
<evidence type="ECO:0000313" key="10">
    <source>
        <dbReference type="Proteomes" id="UP000002279"/>
    </source>
</evidence>
<evidence type="ECO:0000313" key="9">
    <source>
        <dbReference type="Ensembl" id="ENSOANP00000035210.1"/>
    </source>
</evidence>
<evidence type="ECO:0000259" key="8">
    <source>
        <dbReference type="PROSITE" id="PS50850"/>
    </source>
</evidence>
<feature type="domain" description="Major facilitator superfamily (MFS) profile" evidence="8">
    <location>
        <begin position="62"/>
        <end position="495"/>
    </location>
</feature>
<sequence>MQGTGPGTHYVQGPGGGTGILGLSGPTLGGPELSSLVPGPQKTFTVEEAVETIGFGRFHIALFLIMGSTGVAEAMEIMLIAVVSPVIRCEWRLENWQVALVTTMVFFGYMVFSIVFGLLADRYGRWKILLLSFLWGAYFSLLTSFSPSYIWFVFLRTMVGCGVSGHAQGLIIKTEFLPTKYRGYMLPLSQVFWLAGSLLIIGLASAVIPTLGWRWLVRIASIPGIILILVFKFIPESARFHVSTGNTEAATSILQRIARTNRSVMPDGALVEPVPEGRGRFLDLLDAKYLRTTLQIWVIWLGIAFAYYGVILASAELLERDLVCGAQPQQQPQADLEEGSEEAHGPCHCRPFGPSDYRTMIISTAGEIALNPLNILGLNFLGRRLTLAITMSCTALFFLLLNVCTTSAGLIGFLFMLRALVSANFNTIYIYTAEVYPTPMRALGMGTSGSLCRIGAMVAPFISQVRSPRPLRAGGARGRLPRSDVISMSASPSRP</sequence>
<dbReference type="PROSITE" id="PS50850">
    <property type="entry name" value="MFS"/>
    <property type="match status" value="1"/>
</dbReference>
<dbReference type="SUPFAM" id="SSF103473">
    <property type="entry name" value="MFS general substrate transporter"/>
    <property type="match status" value="1"/>
</dbReference>
<dbReference type="GeneTree" id="ENSGT00940000158632"/>
<evidence type="ECO:0000256" key="5">
    <source>
        <dbReference type="ARBA" id="ARBA00022989"/>
    </source>
</evidence>
<dbReference type="OMA" id="PTWIGVC"/>
<keyword evidence="6 7" id="KW-0472">Membrane</keyword>
<protein>
    <submittedName>
        <fullName evidence="9">SVOP like</fullName>
    </submittedName>
</protein>
<name>A0A6I8N2U2_ORNAN</name>
<reference evidence="9 10" key="1">
    <citation type="journal article" date="2008" name="Nature">
        <title>Genome analysis of the platypus reveals unique signatures of evolution.</title>
        <authorList>
            <person name="Warren W.C."/>
            <person name="Hillier L.W."/>
            <person name="Marshall Graves J.A."/>
            <person name="Birney E."/>
            <person name="Ponting C.P."/>
            <person name="Grutzner F."/>
            <person name="Belov K."/>
            <person name="Miller W."/>
            <person name="Clarke L."/>
            <person name="Chinwalla A.T."/>
            <person name="Yang S.P."/>
            <person name="Heger A."/>
            <person name="Locke D.P."/>
            <person name="Miethke P."/>
            <person name="Waters P.D."/>
            <person name="Veyrunes F."/>
            <person name="Fulton L."/>
            <person name="Fulton B."/>
            <person name="Graves T."/>
            <person name="Wallis J."/>
            <person name="Puente X.S."/>
            <person name="Lopez-Otin C."/>
            <person name="Ordonez G.R."/>
            <person name="Eichler E.E."/>
            <person name="Chen L."/>
            <person name="Cheng Z."/>
            <person name="Deakin J.E."/>
            <person name="Alsop A."/>
            <person name="Thompson K."/>
            <person name="Kirby P."/>
            <person name="Papenfuss A.T."/>
            <person name="Wakefield M.J."/>
            <person name="Olender T."/>
            <person name="Lancet D."/>
            <person name="Huttley G.A."/>
            <person name="Smit A.F."/>
            <person name="Pask A."/>
            <person name="Temple-Smith P."/>
            <person name="Batzer M.A."/>
            <person name="Walker J.A."/>
            <person name="Konkel M.K."/>
            <person name="Harris R.S."/>
            <person name="Whittington C.M."/>
            <person name="Wong E.S."/>
            <person name="Gemmell N.J."/>
            <person name="Buschiazzo E."/>
            <person name="Vargas Jentzsch I.M."/>
            <person name="Merkel A."/>
            <person name="Schmitz J."/>
            <person name="Zemann A."/>
            <person name="Churakov G."/>
            <person name="Kriegs J.O."/>
            <person name="Brosius J."/>
            <person name="Murchison E.P."/>
            <person name="Sachidanandam R."/>
            <person name="Smith C."/>
            <person name="Hannon G.J."/>
            <person name="Tsend-Ayush E."/>
            <person name="McMillan D."/>
            <person name="Attenborough R."/>
            <person name="Rens W."/>
            <person name="Ferguson-Smith M."/>
            <person name="Lefevre C.M."/>
            <person name="Sharp J.A."/>
            <person name="Nicholas K.R."/>
            <person name="Ray D.A."/>
            <person name="Kube M."/>
            <person name="Reinhardt R."/>
            <person name="Pringle T.H."/>
            <person name="Taylor J."/>
            <person name="Jones R.C."/>
            <person name="Nixon B."/>
            <person name="Dacheux J.L."/>
            <person name="Niwa H."/>
            <person name="Sekita Y."/>
            <person name="Huang X."/>
            <person name="Stark A."/>
            <person name="Kheradpour P."/>
            <person name="Kellis M."/>
            <person name="Flicek P."/>
            <person name="Chen Y."/>
            <person name="Webber C."/>
            <person name="Hardison R."/>
            <person name="Nelson J."/>
            <person name="Hallsworth-Pepin K."/>
            <person name="Delehaunty K."/>
            <person name="Markovic C."/>
            <person name="Minx P."/>
            <person name="Feng Y."/>
            <person name="Kremitzki C."/>
            <person name="Mitreva M."/>
            <person name="Glasscock J."/>
            <person name="Wylie T."/>
            <person name="Wohldmann P."/>
            <person name="Thiru P."/>
            <person name="Nhan M.N."/>
            <person name="Pohl C.S."/>
            <person name="Smith S.M."/>
            <person name="Hou S."/>
            <person name="Nefedov M."/>
            <person name="de Jong P.J."/>
            <person name="Renfree M.B."/>
            <person name="Mardis E.R."/>
            <person name="Wilson R.K."/>
        </authorList>
    </citation>
    <scope>NUCLEOTIDE SEQUENCE [LARGE SCALE GENOMIC DNA]</scope>
    <source>
        <strain evidence="9 10">Glennie</strain>
    </source>
</reference>
<organism evidence="9 10">
    <name type="scientific">Ornithorhynchus anatinus</name>
    <name type="common">Duckbill platypus</name>
    <dbReference type="NCBI Taxonomy" id="9258"/>
    <lineage>
        <taxon>Eukaryota</taxon>
        <taxon>Metazoa</taxon>
        <taxon>Chordata</taxon>
        <taxon>Craniata</taxon>
        <taxon>Vertebrata</taxon>
        <taxon>Euteleostomi</taxon>
        <taxon>Mammalia</taxon>
        <taxon>Monotremata</taxon>
        <taxon>Ornithorhynchidae</taxon>
        <taxon>Ornithorhynchus</taxon>
    </lineage>
</organism>
<evidence type="ECO:0000256" key="2">
    <source>
        <dbReference type="ARBA" id="ARBA00008335"/>
    </source>
</evidence>
<keyword evidence="5 7" id="KW-1133">Transmembrane helix</keyword>
<comment type="similarity">
    <text evidence="2">Belongs to the major facilitator superfamily.</text>
</comment>
<evidence type="ECO:0000256" key="1">
    <source>
        <dbReference type="ARBA" id="ARBA00004141"/>
    </source>
</evidence>
<dbReference type="Pfam" id="PF00083">
    <property type="entry name" value="Sugar_tr"/>
    <property type="match status" value="1"/>
</dbReference>
<dbReference type="Ensembl" id="ENSOANT00000063529.1">
    <property type="protein sequence ID" value="ENSOANP00000035210.1"/>
    <property type="gene ID" value="ENSOANG00000003790.4"/>
</dbReference>
<dbReference type="PANTHER" id="PTHR23511">
    <property type="entry name" value="SYNAPTIC VESICLE GLYCOPROTEIN 2"/>
    <property type="match status" value="1"/>
</dbReference>
<evidence type="ECO:0000256" key="4">
    <source>
        <dbReference type="ARBA" id="ARBA00022692"/>
    </source>
</evidence>
<dbReference type="GO" id="GO:0022857">
    <property type="term" value="F:transmembrane transporter activity"/>
    <property type="evidence" value="ECO:0007669"/>
    <property type="project" value="InterPro"/>
</dbReference>
<feature type="transmembrane region" description="Helical" evidence="7">
    <location>
        <begin position="96"/>
        <end position="119"/>
    </location>
</feature>
<dbReference type="FunCoup" id="A0A6I8N2U2">
    <property type="interactions" value="36"/>
</dbReference>
<dbReference type="InterPro" id="IPR036259">
    <property type="entry name" value="MFS_trans_sf"/>
</dbReference>
<reference evidence="9" key="3">
    <citation type="submission" date="2025-09" db="UniProtKB">
        <authorList>
            <consortium name="Ensembl"/>
        </authorList>
    </citation>
    <scope>IDENTIFICATION</scope>
    <source>
        <strain evidence="9">Glennie</strain>
    </source>
</reference>